<dbReference type="InterPro" id="IPR050238">
    <property type="entry name" value="DNA_Rep/Repair_Clamp_Loader"/>
</dbReference>
<dbReference type="CDD" id="cd18137">
    <property type="entry name" value="HLD_clamp_pol_III_gamma_tau"/>
    <property type="match status" value="1"/>
</dbReference>
<dbReference type="InterPro" id="IPR012763">
    <property type="entry name" value="DNA_pol_III_sug/sutau_N"/>
</dbReference>
<dbReference type="Gene3D" id="1.10.8.60">
    <property type="match status" value="1"/>
</dbReference>
<evidence type="ECO:0000256" key="7">
    <source>
        <dbReference type="ARBA" id="ARBA00049244"/>
    </source>
</evidence>
<dbReference type="Gene3D" id="3.40.50.300">
    <property type="entry name" value="P-loop containing nucleotide triphosphate hydrolases"/>
    <property type="match status" value="1"/>
</dbReference>
<gene>
    <name evidence="8" type="primary">dnaX</name>
    <name evidence="11" type="ORF">LMG7974_00026</name>
</gene>
<comment type="caution">
    <text evidence="11">The sequence shown here is derived from an EMBL/GenBank/DDBJ whole genome shotgun (WGS) entry which is preliminary data.</text>
</comment>
<comment type="subunit">
    <text evidence="8">DNA polymerase III contains a core (composed of alpha, epsilon and theta chains) that associates with a tau subunit. This core dimerizes to form the POLIII' complex. PolIII' associates with the gamma complex (composed of gamma, delta, delta', psi and chi chains) and with the beta chain to form the complete DNA polymerase III complex.</text>
</comment>
<evidence type="ECO:0000256" key="8">
    <source>
        <dbReference type="RuleBase" id="RU364063"/>
    </source>
</evidence>
<dbReference type="EC" id="2.7.7.7" evidence="8"/>
<keyword evidence="8" id="KW-0548">Nucleotidyltransferase</keyword>
<proteinExistence type="inferred from homology"/>
<keyword evidence="5 8" id="KW-0067">ATP-binding</keyword>
<keyword evidence="8" id="KW-0808">Transferase</keyword>
<keyword evidence="6 8" id="KW-0239">DNA-directed DNA polymerase</keyword>
<comment type="function">
    <text evidence="8">DNA polymerase III is a complex, multichain enzyme responsible for most of the replicative synthesis in bacteria. This DNA polymerase also exhibits 3' to 5' exonuclease activity.</text>
</comment>
<keyword evidence="4" id="KW-0862">Zinc</keyword>
<evidence type="ECO:0000256" key="9">
    <source>
        <dbReference type="SAM" id="Coils"/>
    </source>
</evidence>
<evidence type="ECO:0000256" key="5">
    <source>
        <dbReference type="ARBA" id="ARBA00022840"/>
    </source>
</evidence>
<evidence type="ECO:0000256" key="1">
    <source>
        <dbReference type="ARBA" id="ARBA00006360"/>
    </source>
</evidence>
<evidence type="ECO:0000256" key="3">
    <source>
        <dbReference type="ARBA" id="ARBA00022741"/>
    </source>
</evidence>
<keyword evidence="2" id="KW-0479">Metal-binding</keyword>
<evidence type="ECO:0000256" key="6">
    <source>
        <dbReference type="ARBA" id="ARBA00022932"/>
    </source>
</evidence>
<comment type="catalytic activity">
    <reaction evidence="7 8">
        <text>DNA(n) + a 2'-deoxyribonucleoside 5'-triphosphate = DNA(n+1) + diphosphate</text>
        <dbReference type="Rhea" id="RHEA:22508"/>
        <dbReference type="Rhea" id="RHEA-COMP:17339"/>
        <dbReference type="Rhea" id="RHEA-COMP:17340"/>
        <dbReference type="ChEBI" id="CHEBI:33019"/>
        <dbReference type="ChEBI" id="CHEBI:61560"/>
        <dbReference type="ChEBI" id="CHEBI:173112"/>
        <dbReference type="EC" id="2.7.7.7"/>
    </reaction>
</comment>
<dbReference type="CDD" id="cd00009">
    <property type="entry name" value="AAA"/>
    <property type="match status" value="1"/>
</dbReference>
<keyword evidence="12" id="KW-1185">Reference proteome</keyword>
<reference evidence="11 12" key="1">
    <citation type="submission" date="2020-11" db="EMBL/GenBank/DDBJ databases">
        <authorList>
            <person name="Peeters C."/>
        </authorList>
    </citation>
    <scope>NUCLEOTIDE SEQUENCE [LARGE SCALE GENOMIC DNA]</scope>
    <source>
        <strain evidence="11 12">LMG 7974</strain>
    </source>
</reference>
<dbReference type="Pfam" id="PF13177">
    <property type="entry name" value="DNA_pol3_delta2"/>
    <property type="match status" value="1"/>
</dbReference>
<dbReference type="NCBIfam" id="NF006280">
    <property type="entry name" value="PRK08451.1"/>
    <property type="match status" value="1"/>
</dbReference>
<feature type="domain" description="AAA+ ATPase" evidence="10">
    <location>
        <begin position="35"/>
        <end position="177"/>
    </location>
</feature>
<dbReference type="PANTHER" id="PTHR11669:SF0">
    <property type="entry name" value="PROTEIN STICHEL-LIKE 2"/>
    <property type="match status" value="1"/>
</dbReference>
<dbReference type="EMBL" id="CAJHOF010000001">
    <property type="protein sequence ID" value="CAD7286672.1"/>
    <property type="molecule type" value="Genomic_DNA"/>
</dbReference>
<evidence type="ECO:0000313" key="11">
    <source>
        <dbReference type="EMBL" id="CAD7286672.1"/>
    </source>
</evidence>
<dbReference type="Proteomes" id="UP000789803">
    <property type="component" value="Unassembled WGS sequence"/>
</dbReference>
<accession>A0ABN7K7I2</accession>
<protein>
    <recommendedName>
        <fullName evidence="8">DNA polymerase III subunit gamma/tau</fullName>
        <ecNumber evidence="8">2.7.7.7</ecNumber>
    </recommendedName>
</protein>
<evidence type="ECO:0000256" key="2">
    <source>
        <dbReference type="ARBA" id="ARBA00022723"/>
    </source>
</evidence>
<evidence type="ECO:0000313" key="12">
    <source>
        <dbReference type="Proteomes" id="UP000789803"/>
    </source>
</evidence>
<comment type="similarity">
    <text evidence="1 8">Belongs to the DnaX/STICHEL family.</text>
</comment>
<dbReference type="InterPro" id="IPR045085">
    <property type="entry name" value="HLD_clamp_pol_III_gamma_tau"/>
</dbReference>
<dbReference type="NCBIfam" id="TIGR02397">
    <property type="entry name" value="dnaX_nterm"/>
    <property type="match status" value="1"/>
</dbReference>
<sequence length="528" mass="59902">MKALALKYRPKNFDELIGQEAVSQSLSHALQSNRIGHAYLFSGLRGSGKTSSARIFSKVLVCDNPQNAKPCETCNNCKMANESRHLDIIEMDAASHRGIDDIKELIEQTKYAPSMAKYKIFIIDEVHMLSTPAFNALLKTLEEPPSYVKFILATTDPLKLPATVLSRTQHFRFKQIPRHLITKQLEHILNTEGITYEKEALQILARSGQGSLRDTLTLLDQAIIYSSNNVTQNAVASMLGLLDPARIDDIFKAVLQSDKEQISSIVSQLEEYEATMIIDELTSHLKTKFLAHDPSFSLLVTERFFRIFAQAKSMLNTTSDNSFVITIMLFMMMEAQNLKTIDEAINEVQNQNTTKDQAKQQAKQTNNKQKNAYEILLDKIFDRDYNLGEIFQNNTEFVEFDGVNLSIISNAQGRDRDELVSKFGLIMSILKQLFGENAKIINVKKKQSQDKILQINEEDEFQKELQKLQEVEITQPKSEPKKIQSISEALSSINKNKSPQELQELKNNAILQDAKDYFGTPKIVKINQ</sequence>
<dbReference type="Pfam" id="PF22608">
    <property type="entry name" value="DNAX_ATPase_lid"/>
    <property type="match status" value="1"/>
</dbReference>
<evidence type="ECO:0000256" key="4">
    <source>
        <dbReference type="ARBA" id="ARBA00022833"/>
    </source>
</evidence>
<dbReference type="InterPro" id="IPR027417">
    <property type="entry name" value="P-loop_NTPase"/>
</dbReference>
<feature type="coiled-coil region" evidence="9">
    <location>
        <begin position="341"/>
        <end position="379"/>
    </location>
</feature>
<keyword evidence="9" id="KW-0175">Coiled coil</keyword>
<dbReference type="SUPFAM" id="SSF52540">
    <property type="entry name" value="P-loop containing nucleoside triphosphate hydrolases"/>
    <property type="match status" value="1"/>
</dbReference>
<evidence type="ECO:0000259" key="10">
    <source>
        <dbReference type="SMART" id="SM00382"/>
    </source>
</evidence>
<dbReference type="PANTHER" id="PTHR11669">
    <property type="entry name" value="REPLICATION FACTOR C / DNA POLYMERASE III GAMMA-TAU SUBUNIT"/>
    <property type="match status" value="1"/>
</dbReference>
<organism evidence="11 12">
    <name type="scientific">Campylobacter majalis</name>
    <dbReference type="NCBI Taxonomy" id="2790656"/>
    <lineage>
        <taxon>Bacteria</taxon>
        <taxon>Pseudomonadati</taxon>
        <taxon>Campylobacterota</taxon>
        <taxon>Epsilonproteobacteria</taxon>
        <taxon>Campylobacterales</taxon>
        <taxon>Campylobacteraceae</taxon>
        <taxon>Campylobacter</taxon>
    </lineage>
</organism>
<name>A0ABN7K7I2_9BACT</name>
<keyword evidence="8" id="KW-0235">DNA replication</keyword>
<dbReference type="SMART" id="SM00382">
    <property type="entry name" value="AAA"/>
    <property type="match status" value="1"/>
</dbReference>
<dbReference type="InterPro" id="IPR003593">
    <property type="entry name" value="AAA+_ATPase"/>
</dbReference>
<dbReference type="RefSeq" id="WP_229931854.1">
    <property type="nucleotide sequence ID" value="NZ_CAJHOF010000001.1"/>
</dbReference>
<keyword evidence="3 8" id="KW-0547">Nucleotide-binding</keyword>